<organism evidence="7 8">
    <name type="scientific">Amborella trichopoda</name>
    <dbReference type="NCBI Taxonomy" id="13333"/>
    <lineage>
        <taxon>Eukaryota</taxon>
        <taxon>Viridiplantae</taxon>
        <taxon>Streptophyta</taxon>
        <taxon>Embryophyta</taxon>
        <taxon>Tracheophyta</taxon>
        <taxon>Spermatophyta</taxon>
        <taxon>Magnoliopsida</taxon>
        <taxon>Amborellales</taxon>
        <taxon>Amborellaceae</taxon>
        <taxon>Amborella</taxon>
    </lineage>
</organism>
<dbReference type="InterPro" id="IPR008138">
    <property type="entry name" value="SapB_2"/>
</dbReference>
<dbReference type="Pfam" id="PF05184">
    <property type="entry name" value="SapB_1"/>
    <property type="match status" value="1"/>
</dbReference>
<dbReference type="AlphaFoldDB" id="U5DGZ6"/>
<evidence type="ECO:0000256" key="3">
    <source>
        <dbReference type="ARBA" id="ARBA00023157"/>
    </source>
</evidence>
<dbReference type="GO" id="GO:0006629">
    <property type="term" value="P:lipid metabolic process"/>
    <property type="evidence" value="ECO:0007669"/>
    <property type="project" value="InterPro"/>
</dbReference>
<dbReference type="eggNOG" id="KOG1340">
    <property type="taxonomic scope" value="Eukaryota"/>
</dbReference>
<keyword evidence="1" id="KW-0064">Aspartyl protease</keyword>
<evidence type="ECO:0000256" key="2">
    <source>
        <dbReference type="ARBA" id="ARBA00023145"/>
    </source>
</evidence>
<dbReference type="InterPro" id="IPR007856">
    <property type="entry name" value="SapB_1"/>
</dbReference>
<accession>U5DGZ6</accession>
<evidence type="ECO:0000256" key="1">
    <source>
        <dbReference type="ARBA" id="ARBA00022750"/>
    </source>
</evidence>
<dbReference type="InterPro" id="IPR008139">
    <property type="entry name" value="SaposinB_dom"/>
</dbReference>
<keyword evidence="1" id="KW-0378">Hydrolase</keyword>
<evidence type="ECO:0000313" key="8">
    <source>
        <dbReference type="Proteomes" id="UP000017836"/>
    </source>
</evidence>
<dbReference type="InterPro" id="IPR051428">
    <property type="entry name" value="Sphingo_Act-Surfact_Prot"/>
</dbReference>
<evidence type="ECO:0000256" key="5">
    <source>
        <dbReference type="SAM" id="Phobius"/>
    </source>
</evidence>
<dbReference type="Gene3D" id="1.10.225.10">
    <property type="entry name" value="Saposin-like"/>
    <property type="match status" value="2"/>
</dbReference>
<dbReference type="OrthoDB" id="69496at2759"/>
<dbReference type="EMBL" id="KI392068">
    <property type="protein sequence ID" value="ERN19708.1"/>
    <property type="molecule type" value="Genomic_DNA"/>
</dbReference>
<dbReference type="PROSITE" id="PS50015">
    <property type="entry name" value="SAP_B"/>
    <property type="match status" value="2"/>
</dbReference>
<dbReference type="STRING" id="13333.U5DGZ6"/>
<dbReference type="InterPro" id="IPR011001">
    <property type="entry name" value="Saposin-like"/>
</dbReference>
<dbReference type="Gramene" id="ERN19708">
    <property type="protein sequence ID" value="ERN19708"/>
    <property type="gene ID" value="AMTR_s00062p00198130"/>
</dbReference>
<feature type="domain" description="Saposin B-type" evidence="6">
    <location>
        <begin position="237"/>
        <end position="317"/>
    </location>
</feature>
<gene>
    <name evidence="7" type="ORF">AMTR_s00062p00198130</name>
</gene>
<dbReference type="GO" id="GO:0004190">
    <property type="term" value="F:aspartic-type endopeptidase activity"/>
    <property type="evidence" value="ECO:0007669"/>
    <property type="project" value="UniProtKB-KW"/>
</dbReference>
<sequence>MVSLESRSVRHPQSQSLFFPVLGWVFTVKMRCLPLVVTFLIIWVVADSRKIIMPEDIGLSTSLGNIRSFDGFEIEGSSSRIEIPSLKEFPLEFICNACLEALRLAEKVLADPEFLENIKKCAGDICSLLPSNLQGECEESFKSYIEKAVVFLQEYLSGERLCNSTGLCPGYGETISNNERNIQLNFGSFYNKLSSMLRETLLEVANMAYQRQEQSEVLNEKDHSSTVLLRFNEKASGNISCDACHRAIDEIEKDLRNPVTKLKLIKILLQACEEVQDHVKECKKLVLEYVPLILVNLEKYLKNNDICAMLHVCKDHMILL</sequence>
<feature type="domain" description="Saposin B-type" evidence="6">
    <location>
        <begin position="91"/>
        <end position="172"/>
    </location>
</feature>
<dbReference type="GO" id="GO:0005615">
    <property type="term" value="C:extracellular space"/>
    <property type="evidence" value="ECO:0000318"/>
    <property type="project" value="GO_Central"/>
</dbReference>
<dbReference type="PANTHER" id="PTHR11480">
    <property type="entry name" value="SAPOSIN-RELATED"/>
    <property type="match status" value="1"/>
</dbReference>
<keyword evidence="5" id="KW-0812">Transmembrane</keyword>
<keyword evidence="5" id="KW-0472">Membrane</keyword>
<dbReference type="PANTHER" id="PTHR11480:SF87">
    <property type="entry name" value="PROSAPOSIN-LIKE"/>
    <property type="match status" value="1"/>
</dbReference>
<keyword evidence="4" id="KW-0325">Glycoprotein</keyword>
<reference evidence="8" key="1">
    <citation type="journal article" date="2013" name="Science">
        <title>The Amborella genome and the evolution of flowering plants.</title>
        <authorList>
            <consortium name="Amborella Genome Project"/>
        </authorList>
    </citation>
    <scope>NUCLEOTIDE SEQUENCE [LARGE SCALE GENOMIC DNA]</scope>
</reference>
<evidence type="ECO:0000256" key="4">
    <source>
        <dbReference type="ARBA" id="ARBA00023180"/>
    </source>
</evidence>
<feature type="transmembrane region" description="Helical" evidence="5">
    <location>
        <begin position="21"/>
        <end position="46"/>
    </location>
</feature>
<dbReference type="KEGG" id="atr:18448103"/>
<dbReference type="Pfam" id="PF03489">
    <property type="entry name" value="SapB_2"/>
    <property type="match status" value="1"/>
</dbReference>
<dbReference type="SUPFAM" id="SSF47862">
    <property type="entry name" value="Saposin"/>
    <property type="match status" value="2"/>
</dbReference>
<evidence type="ECO:0000313" key="7">
    <source>
        <dbReference type="EMBL" id="ERN19708.1"/>
    </source>
</evidence>
<dbReference type="HOGENOM" id="CLU_869714_0_0_1"/>
<dbReference type="Proteomes" id="UP000017836">
    <property type="component" value="Unassembled WGS sequence"/>
</dbReference>
<keyword evidence="5" id="KW-1133">Transmembrane helix</keyword>
<keyword evidence="3" id="KW-1015">Disulfide bond</keyword>
<keyword evidence="1" id="KW-0645">Protease</keyword>
<keyword evidence="8" id="KW-1185">Reference proteome</keyword>
<evidence type="ECO:0000259" key="6">
    <source>
        <dbReference type="PROSITE" id="PS50015"/>
    </source>
</evidence>
<protein>
    <recommendedName>
        <fullName evidence="6">Saposin B-type domain-containing protein</fullName>
    </recommendedName>
</protein>
<proteinExistence type="predicted"/>
<keyword evidence="2" id="KW-0865">Zymogen</keyword>
<name>U5DGZ6_AMBTC</name>
<dbReference type="OMA" id="EEATYYA"/>
<dbReference type="SMART" id="SM00741">
    <property type="entry name" value="SapB"/>
    <property type="match status" value="2"/>
</dbReference>